<reference evidence="3" key="1">
    <citation type="submission" date="2017-02" db="UniProtKB">
        <authorList>
            <consortium name="WormBaseParasite"/>
        </authorList>
    </citation>
    <scope>IDENTIFICATION</scope>
</reference>
<dbReference type="Pfam" id="PF23626">
    <property type="entry name" value="CCD_aECM"/>
    <property type="match status" value="1"/>
</dbReference>
<protein>
    <submittedName>
        <fullName evidence="3">DIX domain-containing protein</fullName>
    </submittedName>
</protein>
<accession>A0A0N4Z352</accession>
<dbReference type="PANTHER" id="PTHR37435">
    <property type="entry name" value="PROTEIN CBG14344"/>
    <property type="match status" value="1"/>
</dbReference>
<dbReference type="WBParaSite" id="PTRK_0000133100.1">
    <property type="protein sequence ID" value="PTRK_0000133100.1"/>
    <property type="gene ID" value="PTRK_0000133100"/>
</dbReference>
<feature type="domain" description="aECM cysteine-cradle" evidence="1">
    <location>
        <begin position="299"/>
        <end position="351"/>
    </location>
</feature>
<evidence type="ECO:0000313" key="2">
    <source>
        <dbReference type="Proteomes" id="UP000038045"/>
    </source>
</evidence>
<sequence>MNILKNHLATLNTTEELKGEVVNAKILREIMPIFVKSKNRSETRKILKNEENVDYTIVPNSEAKQTEQNIPQLNIYEEKLPKHLSNGYYTYKENGVLDRLIERKYAEVNEANKIKKKNVMKKSFKNTYHNLKDLHNKRTAKISYNFNTSMNSTITSTENKNVLTTTLKVTNLLSTTTITPKITSFKTPTLENNINHMINENGYRIPESPQFIPQRPIETKHYSNVKHKAFPYKNSTKSDYDKLFYKQKSSTIFYTTPTPIITPTLYMNHAPMIMQPINNNISKQKPHIELNKNNLQMNKENCSKMHYMSKSFGIIDVQKWIRNNCAFARIYLPQATCEELYIFVDSCFKKFFS</sequence>
<evidence type="ECO:0000259" key="1">
    <source>
        <dbReference type="Pfam" id="PF23626"/>
    </source>
</evidence>
<evidence type="ECO:0000313" key="3">
    <source>
        <dbReference type="WBParaSite" id="PTRK_0000133100.1"/>
    </source>
</evidence>
<organism evidence="2 3">
    <name type="scientific">Parastrongyloides trichosuri</name>
    <name type="common">Possum-specific nematode worm</name>
    <dbReference type="NCBI Taxonomy" id="131310"/>
    <lineage>
        <taxon>Eukaryota</taxon>
        <taxon>Metazoa</taxon>
        <taxon>Ecdysozoa</taxon>
        <taxon>Nematoda</taxon>
        <taxon>Chromadorea</taxon>
        <taxon>Rhabditida</taxon>
        <taxon>Tylenchina</taxon>
        <taxon>Panagrolaimomorpha</taxon>
        <taxon>Strongyloidoidea</taxon>
        <taxon>Strongyloididae</taxon>
        <taxon>Parastrongyloides</taxon>
    </lineage>
</organism>
<dbReference type="AlphaFoldDB" id="A0A0N4Z352"/>
<proteinExistence type="predicted"/>
<dbReference type="Proteomes" id="UP000038045">
    <property type="component" value="Unplaced"/>
</dbReference>
<dbReference type="InterPro" id="IPR055352">
    <property type="entry name" value="CCD_aECM"/>
</dbReference>
<name>A0A0N4Z352_PARTI</name>
<dbReference type="PANTHER" id="PTHR37435:SF5">
    <property type="entry name" value="SECRETED PROTEIN"/>
    <property type="match status" value="1"/>
</dbReference>
<keyword evidence="2" id="KW-1185">Reference proteome</keyword>